<feature type="compositionally biased region" description="Low complexity" evidence="1">
    <location>
        <begin position="103"/>
        <end position="113"/>
    </location>
</feature>
<dbReference type="Proteomes" id="UP000244162">
    <property type="component" value="Unassembled WGS sequence"/>
</dbReference>
<dbReference type="RefSeq" id="WP_207796671.1">
    <property type="nucleotide sequence ID" value="NZ_NWBU01000010.1"/>
</dbReference>
<evidence type="ECO:0000256" key="1">
    <source>
        <dbReference type="SAM" id="MobiDB-lite"/>
    </source>
</evidence>
<gene>
    <name evidence="3" type="ORF">CLG96_11540</name>
</gene>
<accession>A0A2T5FVK1</accession>
<keyword evidence="2" id="KW-1133">Transmembrane helix</keyword>
<reference evidence="3 4" key="1">
    <citation type="submission" date="2017-09" db="EMBL/GenBank/DDBJ databases">
        <title>Sphingomonas panjinensis sp.nov., isolated from oil-contaminated soil.</title>
        <authorList>
            <person name="Wang L."/>
            <person name="Chen L."/>
        </authorList>
    </citation>
    <scope>NUCLEOTIDE SEQUENCE [LARGE SCALE GENOMIC DNA]</scope>
    <source>
        <strain evidence="3 4">FW-11</strain>
    </source>
</reference>
<evidence type="ECO:0000313" key="4">
    <source>
        <dbReference type="Proteomes" id="UP000244162"/>
    </source>
</evidence>
<comment type="caution">
    <text evidence="3">The sequence shown here is derived from an EMBL/GenBank/DDBJ whole genome shotgun (WGS) entry which is preliminary data.</text>
</comment>
<dbReference type="AlphaFoldDB" id="A0A2T5FVK1"/>
<evidence type="ECO:0000256" key="2">
    <source>
        <dbReference type="SAM" id="Phobius"/>
    </source>
</evidence>
<protein>
    <submittedName>
        <fullName evidence="3">Uncharacterized protein</fullName>
    </submittedName>
</protein>
<keyword evidence="4" id="KW-1185">Reference proteome</keyword>
<feature type="region of interest" description="Disordered" evidence="1">
    <location>
        <begin position="90"/>
        <end position="137"/>
    </location>
</feature>
<name>A0A2T5FVK1_9SPHN</name>
<keyword evidence="2" id="KW-0472">Membrane</keyword>
<dbReference type="EMBL" id="NWBU01000010">
    <property type="protein sequence ID" value="PTQ09805.1"/>
    <property type="molecule type" value="Genomic_DNA"/>
</dbReference>
<sequence>MTAIDTGSGETPRAEGTSEHHLLHEIANCGCNKILVEEDSGTAWAEQAAVPHGKAAKPAPRSPRPSTATLLLIGGGLAAAGIAAALIPRWRRGSRPAPDRARPTAPAEPAAAWDEVDEASDESFPASDPPAFTHMNA</sequence>
<feature type="transmembrane region" description="Helical" evidence="2">
    <location>
        <begin position="68"/>
        <end position="87"/>
    </location>
</feature>
<feature type="compositionally biased region" description="Low complexity" evidence="1">
    <location>
        <begin position="56"/>
        <end position="67"/>
    </location>
</feature>
<organism evidence="3 4">
    <name type="scientific">Sphingomonas oleivorans</name>
    <dbReference type="NCBI Taxonomy" id="1735121"/>
    <lineage>
        <taxon>Bacteria</taxon>
        <taxon>Pseudomonadati</taxon>
        <taxon>Pseudomonadota</taxon>
        <taxon>Alphaproteobacteria</taxon>
        <taxon>Sphingomonadales</taxon>
        <taxon>Sphingomonadaceae</taxon>
        <taxon>Sphingomonas</taxon>
    </lineage>
</organism>
<proteinExistence type="predicted"/>
<feature type="region of interest" description="Disordered" evidence="1">
    <location>
        <begin position="47"/>
        <end position="67"/>
    </location>
</feature>
<evidence type="ECO:0000313" key="3">
    <source>
        <dbReference type="EMBL" id="PTQ09805.1"/>
    </source>
</evidence>
<keyword evidence="2" id="KW-0812">Transmembrane</keyword>